<sequence>MMYFGWILQILYYTVADKLAEKLFKSNAFEGGTVLAGIEKKIKLDENRYKDFRKNHLNRIIANFDSSLKKREVEFYVKYKKLKDYLEAKLENCEITHNRWLFPQPYWWIWSKNNQGSNHFVTPRTSTRPTSSFPPTPPNEENDIDKNSSDNAQNPKCLASSFVYPNIKTVFLLVNGNVNDNELKKLKELFKKIPISHILAAPDTKSLKTATQISKNLKTIRVKYDPGFAKLVENGYHLETCNNNKFDCNYYKDELPKNENDGIFAKRVSNALEKMLKECTSENGYKFSEEDKKTRENALKRNFKTAIKTLKLLRKKVAPEVSLGKIDKNITSLCFNFKSDLHILRITLGLRNCT</sequence>
<reference evidence="4" key="1">
    <citation type="submission" date="2022-11" db="UniProtKB">
        <authorList>
            <consortium name="WormBaseParasite"/>
        </authorList>
    </citation>
    <scope>IDENTIFICATION</scope>
</reference>
<evidence type="ECO:0000256" key="1">
    <source>
        <dbReference type="SAM" id="MobiDB-lite"/>
    </source>
</evidence>
<evidence type="ECO:0000313" key="3">
    <source>
        <dbReference type="Proteomes" id="UP000887563"/>
    </source>
</evidence>
<dbReference type="Gene3D" id="3.40.50.1240">
    <property type="entry name" value="Phosphoglycerate mutase-like"/>
    <property type="match status" value="1"/>
</dbReference>
<keyword evidence="2" id="KW-0732">Signal</keyword>
<evidence type="ECO:0000256" key="2">
    <source>
        <dbReference type="SAM" id="SignalP"/>
    </source>
</evidence>
<evidence type="ECO:0000313" key="4">
    <source>
        <dbReference type="WBParaSite" id="Minc3s02452g30120"/>
    </source>
</evidence>
<feature type="signal peptide" evidence="2">
    <location>
        <begin position="1"/>
        <end position="16"/>
    </location>
</feature>
<feature type="compositionally biased region" description="Low complexity" evidence="1">
    <location>
        <begin position="122"/>
        <end position="131"/>
    </location>
</feature>
<dbReference type="WBParaSite" id="Minc3s02452g30120">
    <property type="protein sequence ID" value="Minc3s02452g30120"/>
    <property type="gene ID" value="Minc3s02452g30120"/>
</dbReference>
<keyword evidence="3" id="KW-1185">Reference proteome</keyword>
<proteinExistence type="predicted"/>
<protein>
    <submittedName>
        <fullName evidence="4">Uncharacterized protein</fullName>
    </submittedName>
</protein>
<organism evidence="3 4">
    <name type="scientific">Meloidogyne incognita</name>
    <name type="common">Southern root-knot nematode worm</name>
    <name type="synonym">Oxyuris incognita</name>
    <dbReference type="NCBI Taxonomy" id="6306"/>
    <lineage>
        <taxon>Eukaryota</taxon>
        <taxon>Metazoa</taxon>
        <taxon>Ecdysozoa</taxon>
        <taxon>Nematoda</taxon>
        <taxon>Chromadorea</taxon>
        <taxon>Rhabditida</taxon>
        <taxon>Tylenchina</taxon>
        <taxon>Tylenchomorpha</taxon>
        <taxon>Tylenchoidea</taxon>
        <taxon>Meloidogynidae</taxon>
        <taxon>Meloidogyninae</taxon>
        <taxon>Meloidogyne</taxon>
        <taxon>Meloidogyne incognita group</taxon>
    </lineage>
</organism>
<accession>A0A914MY21</accession>
<dbReference type="Proteomes" id="UP000887563">
    <property type="component" value="Unplaced"/>
</dbReference>
<dbReference type="GO" id="GO:0016791">
    <property type="term" value="F:phosphatase activity"/>
    <property type="evidence" value="ECO:0007669"/>
    <property type="project" value="UniProtKB-ARBA"/>
</dbReference>
<name>A0A914MY21_MELIC</name>
<feature type="region of interest" description="Disordered" evidence="1">
    <location>
        <begin position="120"/>
        <end position="151"/>
    </location>
</feature>
<dbReference type="InterPro" id="IPR029033">
    <property type="entry name" value="His_PPase_superfam"/>
</dbReference>
<feature type="chain" id="PRO_5036880326" evidence="2">
    <location>
        <begin position="17"/>
        <end position="354"/>
    </location>
</feature>
<dbReference type="AlphaFoldDB" id="A0A914MY21"/>